<dbReference type="Pfam" id="PF01588">
    <property type="entry name" value="tRNA_bind"/>
    <property type="match status" value="1"/>
</dbReference>
<evidence type="ECO:0000313" key="5">
    <source>
        <dbReference type="EMBL" id="OGE81093.1"/>
    </source>
</evidence>
<keyword evidence="2 3" id="KW-0694">RNA-binding</keyword>
<reference evidence="5 6" key="1">
    <citation type="journal article" date="2016" name="Nat. Commun.">
        <title>Thousands of microbial genomes shed light on interconnected biogeochemical processes in an aquifer system.</title>
        <authorList>
            <person name="Anantharaman K."/>
            <person name="Brown C.T."/>
            <person name="Hug L.A."/>
            <person name="Sharon I."/>
            <person name="Castelle C.J."/>
            <person name="Probst A.J."/>
            <person name="Thomas B.C."/>
            <person name="Singh A."/>
            <person name="Wilkins M.J."/>
            <person name="Karaoz U."/>
            <person name="Brodie E.L."/>
            <person name="Williams K.H."/>
            <person name="Hubbard S.S."/>
            <person name="Banfield J.F."/>
        </authorList>
    </citation>
    <scope>NUCLEOTIDE SEQUENCE [LARGE SCALE GENOMIC DNA]</scope>
</reference>
<proteinExistence type="predicted"/>
<dbReference type="PROSITE" id="PS50886">
    <property type="entry name" value="TRBD"/>
    <property type="match status" value="1"/>
</dbReference>
<dbReference type="CDD" id="cd02796">
    <property type="entry name" value="tRNA_bind_bactPheRS"/>
    <property type="match status" value="1"/>
</dbReference>
<evidence type="ECO:0000256" key="3">
    <source>
        <dbReference type="PROSITE-ProRule" id="PRU00209"/>
    </source>
</evidence>
<gene>
    <name evidence="5" type="ORF">A2720_00955</name>
</gene>
<dbReference type="EMBL" id="MFEL01000010">
    <property type="protein sequence ID" value="OGE81093.1"/>
    <property type="molecule type" value="Genomic_DNA"/>
</dbReference>
<accession>A0A1F5NU02</accession>
<organism evidence="5 6">
    <name type="scientific">Candidatus Doudnabacteria bacterium RIFCSPHIGHO2_01_FULL_46_24</name>
    <dbReference type="NCBI Taxonomy" id="1817825"/>
    <lineage>
        <taxon>Bacteria</taxon>
        <taxon>Candidatus Doudnaibacteriota</taxon>
    </lineage>
</organism>
<dbReference type="InterPro" id="IPR002547">
    <property type="entry name" value="tRNA-bd_dom"/>
</dbReference>
<evidence type="ECO:0000256" key="1">
    <source>
        <dbReference type="ARBA" id="ARBA00022555"/>
    </source>
</evidence>
<feature type="domain" description="TRNA-binding" evidence="4">
    <location>
        <begin position="9"/>
        <end position="117"/>
    </location>
</feature>
<dbReference type="InterPro" id="IPR033714">
    <property type="entry name" value="tRNA_bind_bactPheRS"/>
</dbReference>
<dbReference type="STRING" id="1817825.A2720_00955"/>
<dbReference type="Gene3D" id="2.40.50.140">
    <property type="entry name" value="Nucleic acid-binding proteins"/>
    <property type="match status" value="1"/>
</dbReference>
<dbReference type="GO" id="GO:0000049">
    <property type="term" value="F:tRNA binding"/>
    <property type="evidence" value="ECO:0007669"/>
    <property type="project" value="UniProtKB-UniRule"/>
</dbReference>
<comment type="caution">
    <text evidence="5">The sequence shown here is derived from an EMBL/GenBank/DDBJ whole genome shotgun (WGS) entry which is preliminary data.</text>
</comment>
<evidence type="ECO:0000256" key="2">
    <source>
        <dbReference type="ARBA" id="ARBA00022884"/>
    </source>
</evidence>
<evidence type="ECO:0000313" key="6">
    <source>
        <dbReference type="Proteomes" id="UP000178892"/>
    </source>
</evidence>
<dbReference type="SUPFAM" id="SSF50249">
    <property type="entry name" value="Nucleic acid-binding proteins"/>
    <property type="match status" value="1"/>
</dbReference>
<dbReference type="Proteomes" id="UP000178892">
    <property type="component" value="Unassembled WGS sequence"/>
</dbReference>
<name>A0A1F5NU02_9BACT</name>
<protein>
    <recommendedName>
        <fullName evidence="4">tRNA-binding domain-containing protein</fullName>
    </recommendedName>
</protein>
<dbReference type="InterPro" id="IPR012340">
    <property type="entry name" value="NA-bd_OB-fold"/>
</dbReference>
<dbReference type="AlphaFoldDB" id="A0A1F5NU02"/>
<sequence>MSLLSWLHKSKFPGIIAARVTKIEKHPNADRLRVVELTDGERTIAPVVCGAFNFEVGAKVALALPGAKILRNIHSAAHEPFVLQKATIRGIESQGMICSAFELGLSDSPAGNYDFGR</sequence>
<keyword evidence="1 3" id="KW-0820">tRNA-binding</keyword>
<evidence type="ECO:0000259" key="4">
    <source>
        <dbReference type="PROSITE" id="PS50886"/>
    </source>
</evidence>